<dbReference type="SUPFAM" id="SSF161098">
    <property type="entry name" value="MetI-like"/>
    <property type="match status" value="1"/>
</dbReference>
<dbReference type="GO" id="GO:0005886">
    <property type="term" value="C:plasma membrane"/>
    <property type="evidence" value="ECO:0007669"/>
    <property type="project" value="UniProtKB-SubCell"/>
</dbReference>
<name>A0A161XFJ9_9CELL</name>
<evidence type="ECO:0000256" key="7">
    <source>
        <dbReference type="RuleBase" id="RU363032"/>
    </source>
</evidence>
<keyword evidence="4 7" id="KW-0812">Transmembrane</keyword>
<dbReference type="Proteomes" id="UP000076447">
    <property type="component" value="Unassembled WGS sequence"/>
</dbReference>
<comment type="caution">
    <text evidence="10">The sequence shown here is derived from an EMBL/GenBank/DDBJ whole genome shotgun (WGS) entry which is preliminary data.</text>
</comment>
<dbReference type="InterPro" id="IPR000515">
    <property type="entry name" value="MetI-like"/>
</dbReference>
<dbReference type="PANTHER" id="PTHR43386:SF1">
    <property type="entry name" value="D,D-DIPEPTIDE TRANSPORT SYSTEM PERMEASE PROTEIN DDPC-RELATED"/>
    <property type="match status" value="1"/>
</dbReference>
<feature type="region of interest" description="Disordered" evidence="8">
    <location>
        <begin position="358"/>
        <end position="386"/>
    </location>
</feature>
<evidence type="ECO:0000313" key="11">
    <source>
        <dbReference type="Proteomes" id="UP000076447"/>
    </source>
</evidence>
<keyword evidence="2 7" id="KW-0813">Transport</keyword>
<dbReference type="PATRIC" id="fig|43678.3.peg.1870"/>
<evidence type="ECO:0000256" key="3">
    <source>
        <dbReference type="ARBA" id="ARBA00022475"/>
    </source>
</evidence>
<feature type="transmembrane region" description="Helical" evidence="7">
    <location>
        <begin position="79"/>
        <end position="99"/>
    </location>
</feature>
<dbReference type="RefSeq" id="WP_068708216.1">
    <property type="nucleotide sequence ID" value="NZ_LRIE01000069.1"/>
</dbReference>
<gene>
    <name evidence="10" type="primary">dppC</name>
    <name evidence="10" type="ORF">OJAG_17920</name>
</gene>
<keyword evidence="6 7" id="KW-0472">Membrane</keyword>
<dbReference type="PANTHER" id="PTHR43386">
    <property type="entry name" value="OLIGOPEPTIDE TRANSPORT SYSTEM PERMEASE PROTEIN APPC"/>
    <property type="match status" value="1"/>
</dbReference>
<dbReference type="EMBL" id="LRIE01000069">
    <property type="protein sequence ID" value="KZM35527.1"/>
    <property type="molecule type" value="Genomic_DNA"/>
</dbReference>
<organism evidence="10 11">
    <name type="scientific">Oerskovia enterophila</name>
    <dbReference type="NCBI Taxonomy" id="43678"/>
    <lineage>
        <taxon>Bacteria</taxon>
        <taxon>Bacillati</taxon>
        <taxon>Actinomycetota</taxon>
        <taxon>Actinomycetes</taxon>
        <taxon>Micrococcales</taxon>
        <taxon>Cellulomonadaceae</taxon>
        <taxon>Oerskovia</taxon>
    </lineage>
</organism>
<feature type="transmembrane region" description="Helical" evidence="7">
    <location>
        <begin position="308"/>
        <end position="332"/>
    </location>
</feature>
<protein>
    <submittedName>
        <fullName evidence="10">Dipeptide transport system permease protein DppC</fullName>
    </submittedName>
</protein>
<dbReference type="GO" id="GO:0071916">
    <property type="term" value="F:dipeptide transmembrane transporter activity"/>
    <property type="evidence" value="ECO:0007669"/>
    <property type="project" value="TreeGrafter"/>
</dbReference>
<keyword evidence="3" id="KW-1003">Cell membrane</keyword>
<accession>A0A161XFJ9</accession>
<evidence type="ECO:0000313" key="10">
    <source>
        <dbReference type="EMBL" id="KZM35527.1"/>
    </source>
</evidence>
<reference evidence="10 11" key="1">
    <citation type="submission" date="2016-01" db="EMBL/GenBank/DDBJ databases">
        <title>Genome sequence of Oerskovia enterophila VJag, an agar and cellulose degrading bacterium.</title>
        <authorList>
            <person name="Poehlein A."/>
            <person name="Jag V."/>
            <person name="Bengelsdorf F."/>
            <person name="Duerre P."/>
            <person name="Daniel R."/>
        </authorList>
    </citation>
    <scope>NUCLEOTIDE SEQUENCE [LARGE SCALE GENOMIC DNA]</scope>
    <source>
        <strain evidence="10 11">VJag</strain>
    </source>
</reference>
<proteinExistence type="inferred from homology"/>
<keyword evidence="5 7" id="KW-1133">Transmembrane helix</keyword>
<comment type="subcellular location">
    <subcellularLocation>
        <location evidence="1 7">Cell membrane</location>
        <topology evidence="1 7">Multi-pass membrane protein</topology>
    </subcellularLocation>
</comment>
<feature type="transmembrane region" description="Helical" evidence="7">
    <location>
        <begin position="201"/>
        <end position="220"/>
    </location>
</feature>
<dbReference type="PROSITE" id="PS50928">
    <property type="entry name" value="ABC_TM1"/>
    <property type="match status" value="1"/>
</dbReference>
<feature type="transmembrane region" description="Helical" evidence="7">
    <location>
        <begin position="172"/>
        <end position="195"/>
    </location>
</feature>
<evidence type="ECO:0000256" key="1">
    <source>
        <dbReference type="ARBA" id="ARBA00004651"/>
    </source>
</evidence>
<evidence type="ECO:0000259" key="9">
    <source>
        <dbReference type="PROSITE" id="PS50928"/>
    </source>
</evidence>
<dbReference type="AlphaFoldDB" id="A0A161XFJ9"/>
<evidence type="ECO:0000256" key="8">
    <source>
        <dbReference type="SAM" id="MobiDB-lite"/>
    </source>
</evidence>
<dbReference type="CDD" id="cd06261">
    <property type="entry name" value="TM_PBP2"/>
    <property type="match status" value="1"/>
</dbReference>
<evidence type="ECO:0000256" key="2">
    <source>
        <dbReference type="ARBA" id="ARBA00022448"/>
    </source>
</evidence>
<feature type="transmembrane region" description="Helical" evidence="7">
    <location>
        <begin position="251"/>
        <end position="272"/>
    </location>
</feature>
<dbReference type="InterPro" id="IPR035906">
    <property type="entry name" value="MetI-like_sf"/>
</dbReference>
<dbReference type="Pfam" id="PF00528">
    <property type="entry name" value="BPD_transp_1"/>
    <property type="match status" value="1"/>
</dbReference>
<evidence type="ECO:0000256" key="6">
    <source>
        <dbReference type="ARBA" id="ARBA00023136"/>
    </source>
</evidence>
<feature type="domain" description="ABC transmembrane type-1" evidence="9">
    <location>
        <begin position="137"/>
        <end position="329"/>
    </location>
</feature>
<dbReference type="STRING" id="43678.OJAG_17920"/>
<sequence>MTDDDIRTQEFVTPATSASPAADVVVDGIAPDDRTAGRVPDVPAPGDGAPEVEPGVAVVGTTKARKGLLEMLPRRSGKLVAGLVLTLGIIAFAFIAPFFTQDPRNVDAPANLPPSLDHLLGTNNLGADIFAQLAAGAASSLIVGMVAGAIAVVLSLFFGIVAGYVGGWTDEALYLFTNVMLVIPGLPLVIVIASYMESRSMWIIAVVLGVTSWAGSAIVLRTQAKSLRNRDYVAASRVAGERPLRIITVEILPNLLPLLAAQFLFAVVLAILGEAGLSYLGLGPSGSITWGSMLNESFQYNAFQTGQWWWYVPPGLLISLFGCGLSLINFSIDEIINPKLRTAPAAVKSIRKARKLQARGAGQGAGDPSELVGDDGTTTEKETVNA</sequence>
<feature type="transmembrane region" description="Helical" evidence="7">
    <location>
        <begin position="141"/>
        <end position="165"/>
    </location>
</feature>
<comment type="similarity">
    <text evidence="7">Belongs to the binding-protein-dependent transport system permease family.</text>
</comment>
<dbReference type="InterPro" id="IPR050366">
    <property type="entry name" value="BP-dependent_transpt_permease"/>
</dbReference>
<dbReference type="Gene3D" id="1.10.3720.10">
    <property type="entry name" value="MetI-like"/>
    <property type="match status" value="1"/>
</dbReference>
<evidence type="ECO:0000256" key="4">
    <source>
        <dbReference type="ARBA" id="ARBA00022692"/>
    </source>
</evidence>
<evidence type="ECO:0000256" key="5">
    <source>
        <dbReference type="ARBA" id="ARBA00022989"/>
    </source>
</evidence>